<feature type="compositionally biased region" description="Low complexity" evidence="1">
    <location>
        <begin position="737"/>
        <end position="749"/>
    </location>
</feature>
<feature type="transmembrane region" description="Helical" evidence="2">
    <location>
        <begin position="387"/>
        <end position="420"/>
    </location>
</feature>
<dbReference type="Proteomes" id="UP000294530">
    <property type="component" value="Unassembled WGS sequence"/>
</dbReference>
<keyword evidence="2" id="KW-0812">Transmembrane</keyword>
<keyword evidence="2" id="KW-1133">Transmembrane helix</keyword>
<feature type="compositionally biased region" description="Low complexity" evidence="1">
    <location>
        <begin position="672"/>
        <end position="725"/>
    </location>
</feature>
<dbReference type="EMBL" id="SHOA02000069">
    <property type="protein sequence ID" value="TDH70745.1"/>
    <property type="molecule type" value="Genomic_DNA"/>
</dbReference>
<sequence>MGLLFCASKCCGCIALSQLYALLLPLGILAALGLFFYAYALPYSEKQIQQALNLTADVEIGNLNASYIAANSCSGCVFGSNTQWPTDTTGPLHFLDSKAGNTASGVIATALASAAVVGTGSMLWASAMPSATAALSSSGGFYEMTHIFEQAQFAGMISQLRIEGAPTFLMQFSVELSWTNFNLIKGSSDASRNSESDHNATRRLAESSSNVIGVVTEGGESGPARYATMIGVDADDLFYYTLVNFAGVIAALHVLYLVFVVIVSGISKKESFGEVARKWYRKIIWAGVLALLLAQYIFSMAGCYFISKGSPANSANRFTLRFMLGIVALVGVIFLALGLGVFVVAKNTDELKDIGTYEHDQRAFSSKYSAYYDEYNFDNRFFFVPRILLAVLTGAIVGIVHDAVVQLICILAIMLLYLTLLLSRQPNLLRVLYYMGIMSVGSKAILICFMFVLAKDDYFPQKVRDNVAYGIIGVNMLIFFLLFMRQAYMIIYKVVIACRHKNDGKINSDLNATDINLEFSNNMSNIPIYDEVEPTPSNQSVNWYANNQQKDQQEKLYSQQQHQAKSGTISSYTTQSSHSGLLENVPMLEPAPEGFSCSRSNVRPPISRNKKYSYGDLPLNAEVALASPTAAPRHVQEIPTYDVLATYLATGESASPMSARGQSFRSHHHSSRGQLSSRGQHSSRGQQSSSGLNSSRGLASSRGPSSSRGQSARRGTAMSVSSVSSRPSTVPLDEYVASFSGPGSSASSSRRQRSADLNAMRKDVDVDDVETDCVACNTYSLTSNCQQFDPSASGALTSSSLAMMQSYVNFSDSIVSSVSRKSTMEQKDNTFSSVMGVARAGKCGGYGSSPQAKTSIFSNDSNCSYDDESNNWFKHRSTAAFSTEDPEREMYEAEGQSYELGPFGVTKSAFSRDSVDSYDFHSTNKLATSHLVFSDKGGSDDGSFRLLNRRGTDSSNHSSNMLSNQSVLSTLSDDSFTYDVDKSRSASDYPNSLTF</sequence>
<feature type="transmembrane region" description="Helical" evidence="2">
    <location>
        <begin position="318"/>
        <end position="345"/>
    </location>
</feature>
<evidence type="ECO:0000259" key="3">
    <source>
        <dbReference type="Pfam" id="PF06011"/>
    </source>
</evidence>
<accession>A0A976FPI8</accession>
<dbReference type="KEGG" id="blac:94348907"/>
<dbReference type="InterPro" id="IPR010308">
    <property type="entry name" value="TRP_C"/>
</dbReference>
<feature type="transmembrane region" description="Helical" evidence="2">
    <location>
        <begin position="283"/>
        <end position="306"/>
    </location>
</feature>
<feature type="compositionally biased region" description="Polar residues" evidence="1">
    <location>
        <begin position="654"/>
        <end position="664"/>
    </location>
</feature>
<dbReference type="InterPro" id="IPR040241">
    <property type="entry name" value="TRP_Flc/Pkd2-like"/>
</dbReference>
<organism evidence="4 5">
    <name type="scientific">Bremia lactucae</name>
    <name type="common">Lettuce downy mildew</name>
    <dbReference type="NCBI Taxonomy" id="4779"/>
    <lineage>
        <taxon>Eukaryota</taxon>
        <taxon>Sar</taxon>
        <taxon>Stramenopiles</taxon>
        <taxon>Oomycota</taxon>
        <taxon>Peronosporomycetes</taxon>
        <taxon>Peronosporales</taxon>
        <taxon>Peronosporaceae</taxon>
        <taxon>Bremia</taxon>
    </lineage>
</organism>
<dbReference type="GO" id="GO:0016020">
    <property type="term" value="C:membrane"/>
    <property type="evidence" value="ECO:0007669"/>
    <property type="project" value="TreeGrafter"/>
</dbReference>
<feature type="transmembrane region" description="Helical" evidence="2">
    <location>
        <begin position="432"/>
        <end position="454"/>
    </location>
</feature>
<feature type="transmembrane region" description="Helical" evidence="2">
    <location>
        <begin position="20"/>
        <end position="40"/>
    </location>
</feature>
<dbReference type="RefSeq" id="XP_067820244.1">
    <property type="nucleotide sequence ID" value="XM_067963236.1"/>
</dbReference>
<dbReference type="GO" id="GO:0055085">
    <property type="term" value="P:transmembrane transport"/>
    <property type="evidence" value="ECO:0007669"/>
    <property type="project" value="TreeGrafter"/>
</dbReference>
<proteinExistence type="predicted"/>
<dbReference type="PANTHER" id="PTHR31145:SF6">
    <property type="entry name" value="INTEGRAL MEMBRANE PROTEIN (AFU_ORTHOLOGUE AFUA_7G01610)"/>
    <property type="match status" value="1"/>
</dbReference>
<feature type="transmembrane region" description="Helical" evidence="2">
    <location>
        <begin position="237"/>
        <end position="263"/>
    </location>
</feature>
<comment type="caution">
    <text evidence="4">The sequence shown here is derived from an EMBL/GenBank/DDBJ whole genome shotgun (WGS) entry which is preliminary data.</text>
</comment>
<keyword evidence="5" id="KW-1185">Reference proteome</keyword>
<name>A0A976FPI8_BRELC</name>
<evidence type="ECO:0000256" key="2">
    <source>
        <dbReference type="SAM" id="Phobius"/>
    </source>
</evidence>
<feature type="region of interest" description="Disordered" evidence="1">
    <location>
        <begin position="552"/>
        <end position="576"/>
    </location>
</feature>
<feature type="domain" description="TRP C-terminal" evidence="3">
    <location>
        <begin position="110"/>
        <end position="503"/>
    </location>
</feature>
<evidence type="ECO:0000313" key="5">
    <source>
        <dbReference type="Proteomes" id="UP000294530"/>
    </source>
</evidence>
<protein>
    <recommendedName>
        <fullName evidence="3">TRP C-terminal domain-containing protein</fullName>
    </recommendedName>
</protein>
<evidence type="ECO:0000256" key="1">
    <source>
        <dbReference type="SAM" id="MobiDB-lite"/>
    </source>
</evidence>
<dbReference type="GeneID" id="94348907"/>
<keyword evidence="2" id="KW-0472">Membrane</keyword>
<gene>
    <name evidence="4" type="ORF">CCR75_005153</name>
</gene>
<dbReference type="OrthoDB" id="73135at2759"/>
<evidence type="ECO:0000313" key="4">
    <source>
        <dbReference type="EMBL" id="TDH70745.1"/>
    </source>
</evidence>
<dbReference type="Pfam" id="PF06011">
    <property type="entry name" value="TRP"/>
    <property type="match status" value="1"/>
</dbReference>
<feature type="region of interest" description="Disordered" evidence="1">
    <location>
        <begin position="654"/>
        <end position="756"/>
    </location>
</feature>
<feature type="transmembrane region" description="Helical" evidence="2">
    <location>
        <begin position="466"/>
        <end position="484"/>
    </location>
</feature>
<reference evidence="4 5" key="1">
    <citation type="journal article" date="2021" name="Genome Biol.">
        <title>AFLAP: assembly-free linkage analysis pipeline using k-mers from genome sequencing data.</title>
        <authorList>
            <person name="Fletcher K."/>
            <person name="Zhang L."/>
            <person name="Gil J."/>
            <person name="Han R."/>
            <person name="Cavanaugh K."/>
            <person name="Michelmore R."/>
        </authorList>
    </citation>
    <scope>NUCLEOTIDE SEQUENCE [LARGE SCALE GENOMIC DNA]</scope>
    <source>
        <strain evidence="4 5">SF5</strain>
    </source>
</reference>
<dbReference type="PANTHER" id="PTHR31145">
    <property type="entry name" value="INTEGRAL MEMBRANE PROTEIN (AFU_ORTHOLOGUE AFUA_7G01610)"/>
    <property type="match status" value="1"/>
</dbReference>
<dbReference type="AlphaFoldDB" id="A0A976FPI8"/>